<dbReference type="Pfam" id="PF03372">
    <property type="entry name" value="Exo_endo_phos"/>
    <property type="match status" value="1"/>
</dbReference>
<evidence type="ECO:0000313" key="9">
    <source>
        <dbReference type="EMBL" id="MBB5747611.1"/>
    </source>
</evidence>
<evidence type="ECO:0000256" key="7">
    <source>
        <dbReference type="PIRSR" id="PIRSR604808-3"/>
    </source>
</evidence>
<dbReference type="RefSeq" id="WP_183214594.1">
    <property type="nucleotide sequence ID" value="NZ_JACHOR010000006.1"/>
</dbReference>
<evidence type="ECO:0000256" key="1">
    <source>
        <dbReference type="ARBA" id="ARBA00007092"/>
    </source>
</evidence>
<feature type="binding site" evidence="6">
    <location>
        <position position="248"/>
    </location>
    <ligand>
        <name>Mg(2+)</name>
        <dbReference type="ChEBI" id="CHEBI:18420"/>
        <label>1</label>
    </ligand>
</feature>
<keyword evidence="2 6" id="KW-0479">Metal-binding</keyword>
<dbReference type="Proteomes" id="UP000545037">
    <property type="component" value="Unassembled WGS sequence"/>
</dbReference>
<evidence type="ECO:0000313" key="10">
    <source>
        <dbReference type="Proteomes" id="UP000545037"/>
    </source>
</evidence>
<dbReference type="PROSITE" id="PS51435">
    <property type="entry name" value="AP_NUCLEASE_F1_4"/>
    <property type="match status" value="1"/>
</dbReference>
<feature type="site" description="Important for catalytic activity" evidence="7">
    <location>
        <position position="218"/>
    </location>
</feature>
<keyword evidence="3 9" id="KW-0378">Hydrolase</keyword>
<sequence length="256" mass="28736">MRIATFNINGVNTRLSNLKVWLEDTRPDVICLQELKASTSSFPETALRDLGYHSVWVGEARWNGVAIASRHGMPVVTRRSLPGDAKDTQSRYVEAAVEGVLIACLYLPNGNPRPGPKFDYKLAWFDWLLTHARGLLKLDAPVVLAGDFNVVPTDADIYDPRSWITNALLQPEPRASFAQLLAEGWTDALAERYPHDPQWTFWAYLRKAWERDAGLRIDHLLLNDAAATRLTDAGVDREVRGQPGASDHAPVWIELR</sequence>
<dbReference type="SUPFAM" id="SSF56219">
    <property type="entry name" value="DNase I-like"/>
    <property type="match status" value="1"/>
</dbReference>
<feature type="binding site" evidence="6">
    <location>
        <position position="7"/>
    </location>
    <ligand>
        <name>Mg(2+)</name>
        <dbReference type="ChEBI" id="CHEBI:18420"/>
        <label>1</label>
    </ligand>
</feature>
<comment type="cofactor">
    <cofactor evidence="6">
        <name>Mg(2+)</name>
        <dbReference type="ChEBI" id="CHEBI:18420"/>
    </cofactor>
    <cofactor evidence="6">
        <name>Mn(2+)</name>
        <dbReference type="ChEBI" id="CHEBI:29035"/>
    </cofactor>
    <text evidence="6">Probably binds two magnesium or manganese ions per subunit.</text>
</comment>
<dbReference type="EC" id="3.1.11.2" evidence="9"/>
<dbReference type="InterPro" id="IPR005135">
    <property type="entry name" value="Endo/exonuclease/phosphatase"/>
</dbReference>
<feature type="binding site" evidence="6">
    <location>
        <position position="34"/>
    </location>
    <ligand>
        <name>Mg(2+)</name>
        <dbReference type="ChEBI" id="CHEBI:18420"/>
        <label>1</label>
    </ligand>
</feature>
<feature type="binding site" evidence="6">
    <location>
        <position position="149"/>
    </location>
    <ligand>
        <name>Mg(2+)</name>
        <dbReference type="ChEBI" id="CHEBI:18420"/>
        <label>1</label>
    </ligand>
</feature>
<dbReference type="GO" id="GO:0003677">
    <property type="term" value="F:DNA binding"/>
    <property type="evidence" value="ECO:0007669"/>
    <property type="project" value="InterPro"/>
</dbReference>
<dbReference type="InterPro" id="IPR037493">
    <property type="entry name" value="ExoIII-like"/>
</dbReference>
<dbReference type="InterPro" id="IPR020847">
    <property type="entry name" value="AP_endonuclease_F1_BS"/>
</dbReference>
<feature type="binding site" evidence="6">
    <location>
        <position position="147"/>
    </location>
    <ligand>
        <name>Mg(2+)</name>
        <dbReference type="ChEBI" id="CHEBI:18420"/>
        <label>1</label>
    </ligand>
</feature>
<dbReference type="PANTHER" id="PTHR43250:SF1">
    <property type="entry name" value="EXODEOXYRIBONUCLEASE III"/>
    <property type="match status" value="1"/>
</dbReference>
<dbReference type="Gene3D" id="3.60.10.10">
    <property type="entry name" value="Endonuclease/exonuclease/phosphatase"/>
    <property type="match status" value="1"/>
</dbReference>
<dbReference type="GO" id="GO:0046872">
    <property type="term" value="F:metal ion binding"/>
    <property type="evidence" value="ECO:0007669"/>
    <property type="project" value="UniProtKB-KW"/>
</dbReference>
<dbReference type="InterPro" id="IPR004808">
    <property type="entry name" value="AP_endonuc_1"/>
</dbReference>
<dbReference type="NCBIfam" id="TIGR00195">
    <property type="entry name" value="exoDNase_III"/>
    <property type="match status" value="1"/>
</dbReference>
<feature type="site" description="Transition state stabilizer" evidence="7">
    <location>
        <position position="149"/>
    </location>
</feature>
<feature type="active site" description="Proton acceptor" evidence="5">
    <location>
        <position position="248"/>
    </location>
</feature>
<feature type="active site" description="Proton donor/acceptor" evidence="5">
    <location>
        <position position="147"/>
    </location>
</feature>
<feature type="site" description="Interaction with DNA substrate" evidence="7">
    <location>
        <position position="248"/>
    </location>
</feature>
<comment type="similarity">
    <text evidence="1">Belongs to the DNA repair enzymes AP/ExoA family.</text>
</comment>
<dbReference type="CDD" id="cd09086">
    <property type="entry name" value="ExoIII-like_AP-endo"/>
    <property type="match status" value="1"/>
</dbReference>
<dbReference type="GO" id="GO:0004519">
    <property type="term" value="F:endonuclease activity"/>
    <property type="evidence" value="ECO:0007669"/>
    <property type="project" value="InterPro"/>
</dbReference>
<dbReference type="GO" id="GO:0008311">
    <property type="term" value="F:double-stranded DNA 3'-5' DNA exonuclease activity"/>
    <property type="evidence" value="ECO:0007669"/>
    <property type="project" value="UniProtKB-EC"/>
</dbReference>
<keyword evidence="4 6" id="KW-0460">Magnesium</keyword>
<keyword evidence="10" id="KW-1185">Reference proteome</keyword>
<protein>
    <submittedName>
        <fullName evidence="9">Exodeoxyribonuclease-3</fullName>
        <ecNumber evidence="9">3.1.11.2</ecNumber>
    </submittedName>
</protein>
<dbReference type="NCBIfam" id="TIGR00633">
    <property type="entry name" value="xth"/>
    <property type="match status" value="1"/>
</dbReference>
<feature type="active site" evidence="5">
    <location>
        <position position="106"/>
    </location>
</feature>
<evidence type="ECO:0000256" key="2">
    <source>
        <dbReference type="ARBA" id="ARBA00022723"/>
    </source>
</evidence>
<dbReference type="PROSITE" id="PS00726">
    <property type="entry name" value="AP_NUCLEASE_F1_1"/>
    <property type="match status" value="1"/>
</dbReference>
<accession>A0A7W9FFL4</accession>
<evidence type="ECO:0000259" key="8">
    <source>
        <dbReference type="Pfam" id="PF03372"/>
    </source>
</evidence>
<reference evidence="9 10" key="1">
    <citation type="submission" date="2020-08" db="EMBL/GenBank/DDBJ databases">
        <title>Genomic Encyclopedia of Type Strains, Phase IV (KMG-IV): sequencing the most valuable type-strain genomes for metagenomic binning, comparative biology and taxonomic classification.</title>
        <authorList>
            <person name="Goeker M."/>
        </authorList>
    </citation>
    <scope>NUCLEOTIDE SEQUENCE [LARGE SCALE GENOMIC DNA]</scope>
    <source>
        <strain evidence="9 10">DSM 4737</strain>
    </source>
</reference>
<keyword evidence="6" id="KW-0464">Manganese</keyword>
<evidence type="ECO:0000256" key="3">
    <source>
        <dbReference type="ARBA" id="ARBA00022801"/>
    </source>
</evidence>
<dbReference type="InterPro" id="IPR036691">
    <property type="entry name" value="Endo/exonu/phosph_ase_sf"/>
</dbReference>
<evidence type="ECO:0000256" key="6">
    <source>
        <dbReference type="PIRSR" id="PIRSR604808-2"/>
    </source>
</evidence>
<feature type="domain" description="Endonuclease/exonuclease/phosphatase" evidence="8">
    <location>
        <begin position="4"/>
        <end position="248"/>
    </location>
</feature>
<dbReference type="EMBL" id="JACHOR010000006">
    <property type="protein sequence ID" value="MBB5747611.1"/>
    <property type="molecule type" value="Genomic_DNA"/>
</dbReference>
<dbReference type="AlphaFoldDB" id="A0A7W9FFL4"/>
<gene>
    <name evidence="9" type="ORF">GGR13_003239</name>
</gene>
<organism evidence="9 10">
    <name type="scientific">Brevundimonas variabilis</name>
    <dbReference type="NCBI Taxonomy" id="74312"/>
    <lineage>
        <taxon>Bacteria</taxon>
        <taxon>Pseudomonadati</taxon>
        <taxon>Pseudomonadota</taxon>
        <taxon>Alphaproteobacteria</taxon>
        <taxon>Caulobacterales</taxon>
        <taxon>Caulobacteraceae</taxon>
        <taxon>Brevundimonas</taxon>
    </lineage>
</organism>
<dbReference type="PANTHER" id="PTHR43250">
    <property type="entry name" value="EXODEOXYRIBONUCLEASE III"/>
    <property type="match status" value="1"/>
</dbReference>
<evidence type="ECO:0000256" key="5">
    <source>
        <dbReference type="PIRSR" id="PIRSR604808-1"/>
    </source>
</evidence>
<name>A0A7W9FFL4_9CAUL</name>
<proteinExistence type="inferred from homology"/>
<comment type="caution">
    <text evidence="9">The sequence shown here is derived from an EMBL/GenBank/DDBJ whole genome shotgun (WGS) entry which is preliminary data.</text>
</comment>
<feature type="binding site" evidence="6">
    <location>
        <position position="247"/>
    </location>
    <ligand>
        <name>Mg(2+)</name>
        <dbReference type="ChEBI" id="CHEBI:18420"/>
        <label>1</label>
    </ligand>
</feature>
<evidence type="ECO:0000256" key="4">
    <source>
        <dbReference type="ARBA" id="ARBA00022842"/>
    </source>
</evidence>
<dbReference type="GO" id="GO:0006281">
    <property type="term" value="P:DNA repair"/>
    <property type="evidence" value="ECO:0007669"/>
    <property type="project" value="InterPro"/>
</dbReference>